<keyword evidence="2" id="KW-1185">Reference proteome</keyword>
<organism evidence="1 2">
    <name type="scientific">Streptomyces cellulosae</name>
    <dbReference type="NCBI Taxonomy" id="1968"/>
    <lineage>
        <taxon>Bacteria</taxon>
        <taxon>Bacillati</taxon>
        <taxon>Actinomycetota</taxon>
        <taxon>Actinomycetes</taxon>
        <taxon>Kitasatosporales</taxon>
        <taxon>Streptomycetaceae</taxon>
        <taxon>Streptomyces</taxon>
    </lineage>
</organism>
<comment type="caution">
    <text evidence="1">The sequence shown here is derived from an EMBL/GenBank/DDBJ whole genome shotgun (WGS) entry which is preliminary data.</text>
</comment>
<dbReference type="RefSeq" id="WP_398660489.1">
    <property type="nucleotide sequence ID" value="NZ_JBITDC010000018.1"/>
</dbReference>
<dbReference type="EMBL" id="JBITDC010000018">
    <property type="protein sequence ID" value="MFI5680042.1"/>
    <property type="molecule type" value="Genomic_DNA"/>
</dbReference>
<reference evidence="1 2" key="1">
    <citation type="submission" date="2024-10" db="EMBL/GenBank/DDBJ databases">
        <title>The Natural Products Discovery Center: Release of the First 8490 Sequenced Strains for Exploring Actinobacteria Biosynthetic Diversity.</title>
        <authorList>
            <person name="Kalkreuter E."/>
            <person name="Kautsar S.A."/>
            <person name="Yang D."/>
            <person name="Bader C.D."/>
            <person name="Teijaro C.N."/>
            <person name="Fluegel L."/>
            <person name="Davis C.M."/>
            <person name="Simpson J.R."/>
            <person name="Lauterbach L."/>
            <person name="Steele A.D."/>
            <person name="Gui C."/>
            <person name="Meng S."/>
            <person name="Li G."/>
            <person name="Viehrig K."/>
            <person name="Ye F."/>
            <person name="Su P."/>
            <person name="Kiefer A.F."/>
            <person name="Nichols A."/>
            <person name="Cepeda A.J."/>
            <person name="Yan W."/>
            <person name="Fan B."/>
            <person name="Jiang Y."/>
            <person name="Adhikari A."/>
            <person name="Zheng C.-J."/>
            <person name="Schuster L."/>
            <person name="Cowan T.M."/>
            <person name="Smanski M.J."/>
            <person name="Chevrette M.G."/>
            <person name="De Carvalho L.P.S."/>
            <person name="Shen B."/>
        </authorList>
    </citation>
    <scope>NUCLEOTIDE SEQUENCE [LARGE SCALE GENOMIC DNA]</scope>
    <source>
        <strain evidence="1 2">NPDC051599</strain>
    </source>
</reference>
<evidence type="ECO:0000313" key="2">
    <source>
        <dbReference type="Proteomes" id="UP001612415"/>
    </source>
</evidence>
<gene>
    <name evidence="1" type="ORF">ACIA8P_36400</name>
</gene>
<sequence length="68" mass="7363">MSALRALPVKIGFLRAETNGAYLQRLAWANGLQIAELLNRLGSGPAQPVRLDEAELYLSAAALERLSI</sequence>
<name>A0ABW7YDV2_STRCE</name>
<evidence type="ECO:0000313" key="1">
    <source>
        <dbReference type="EMBL" id="MFI5680042.1"/>
    </source>
</evidence>
<proteinExistence type="predicted"/>
<dbReference type="Proteomes" id="UP001612415">
    <property type="component" value="Unassembled WGS sequence"/>
</dbReference>
<accession>A0ABW7YDV2</accession>
<protein>
    <submittedName>
        <fullName evidence="1">Uncharacterized protein</fullName>
    </submittedName>
</protein>